<dbReference type="EMBL" id="JH611156">
    <property type="protein sequence ID" value="EJP72249.1"/>
    <property type="molecule type" value="Genomic_DNA"/>
</dbReference>
<protein>
    <recommendedName>
        <fullName evidence="3">DUF2237 domain-containing protein</fullName>
    </recommendedName>
</protein>
<sequence>MSDKQLNVFDEVIEVCCTNPITGFYRDGFCHTDEFDRGMHVVCAKVTNDFLNFSKSRGNDLSTPRPDLNFPGLKEGDSWCLCAERWKEAYESGFAPKIFLKKTNKKALKIIDFAILKEFALDLS</sequence>
<dbReference type="Proteomes" id="UP000010305">
    <property type="component" value="Unassembled WGS sequence"/>
</dbReference>
<dbReference type="Pfam" id="PF09996">
    <property type="entry name" value="DUF2237"/>
    <property type="match status" value="1"/>
</dbReference>
<dbReference type="Gene3D" id="3.30.56.110">
    <property type="entry name" value="Protein of unknown function DUF2237"/>
    <property type="match status" value="1"/>
</dbReference>
<evidence type="ECO:0000313" key="1">
    <source>
        <dbReference type="EMBL" id="EJP72249.1"/>
    </source>
</evidence>
<organism evidence="1 2">
    <name type="scientific">SAR86 cluster bacterium SAR86A</name>
    <dbReference type="NCBI Taxonomy" id="1123866"/>
    <lineage>
        <taxon>Bacteria</taxon>
        <taxon>Pseudomonadati</taxon>
        <taxon>Pseudomonadota</taxon>
        <taxon>Gammaproteobacteria</taxon>
        <taxon>SAR86 cluster</taxon>
    </lineage>
</organism>
<dbReference type="AlphaFoldDB" id="J4KS82"/>
<dbReference type="PANTHER" id="PTHR37466">
    <property type="entry name" value="SLR1628 PROTEIN"/>
    <property type="match status" value="1"/>
</dbReference>
<dbReference type="HOGENOM" id="CLU_127770_1_0_6"/>
<evidence type="ECO:0000313" key="2">
    <source>
        <dbReference type="Proteomes" id="UP000010305"/>
    </source>
</evidence>
<gene>
    <name evidence="1" type="ORF">NT01SARS_0747</name>
</gene>
<dbReference type="STRING" id="1123866.NT01SARS_0747"/>
<evidence type="ECO:0008006" key="3">
    <source>
        <dbReference type="Google" id="ProtNLM"/>
    </source>
</evidence>
<proteinExistence type="predicted"/>
<dbReference type="PANTHER" id="PTHR37466:SF1">
    <property type="entry name" value="SLR1628 PROTEIN"/>
    <property type="match status" value="1"/>
</dbReference>
<accession>J4KS82</accession>
<reference evidence="1 2" key="1">
    <citation type="journal article" date="2012" name="ISME J.">
        <title>Genomic insights to SAR86, an abundant and uncultivated marine bacterial lineage.</title>
        <authorList>
            <person name="Dupont C.L."/>
            <person name="Rusch D.B."/>
            <person name="Yooseph S."/>
            <person name="Lombardo M.J."/>
            <person name="Richter R.A."/>
            <person name="Valas R."/>
            <person name="Novotny M."/>
            <person name="Yee-Greenbaum J."/>
            <person name="Selengut J.D."/>
            <person name="Haft D.H."/>
            <person name="Halpern A.L."/>
            <person name="Lasken R.S."/>
            <person name="Nealson K."/>
            <person name="Friedman R."/>
            <person name="Venter J.C."/>
        </authorList>
    </citation>
    <scope>NUCLEOTIDE SEQUENCE [LARGE SCALE GENOMIC DNA]</scope>
</reference>
<dbReference type="InterPro" id="IPR018714">
    <property type="entry name" value="DUF2237"/>
</dbReference>
<name>J4KS82_9GAMM</name>